<reference evidence="1" key="1">
    <citation type="submission" date="2022-05" db="EMBL/GenBank/DDBJ databases">
        <title>Chromosome-level genome of Chaenocephalus aceratus.</title>
        <authorList>
            <person name="Park H."/>
        </authorList>
    </citation>
    <scope>NUCLEOTIDE SEQUENCE</scope>
    <source>
        <strain evidence="1">KU_202001</strain>
    </source>
</reference>
<protein>
    <submittedName>
        <fullName evidence="1">Uncharacterized protein</fullName>
    </submittedName>
</protein>
<feature type="non-terminal residue" evidence="1">
    <location>
        <position position="73"/>
    </location>
</feature>
<evidence type="ECO:0000313" key="1">
    <source>
        <dbReference type="EMBL" id="KAI4827002.1"/>
    </source>
</evidence>
<accession>A0ACB9XIU1</accession>
<sequence length="73" mass="8071">EQCVTQLEAHGRERPEDNGTPHDAIRRFALAPPPSSGPCSVLLSGAQVELSSKEQRLMVETKRKGRDDKKVMT</sequence>
<comment type="caution">
    <text evidence="1">The sequence shown here is derived from an EMBL/GenBank/DDBJ whole genome shotgun (WGS) entry which is preliminary data.</text>
</comment>
<name>A0ACB9XIU1_CHAAC</name>
<gene>
    <name evidence="1" type="ORF">KUCAC02_030430</name>
</gene>
<dbReference type="Proteomes" id="UP001057452">
    <property type="component" value="Chromosome 5"/>
</dbReference>
<evidence type="ECO:0000313" key="2">
    <source>
        <dbReference type="Proteomes" id="UP001057452"/>
    </source>
</evidence>
<dbReference type="EMBL" id="CM043789">
    <property type="protein sequence ID" value="KAI4827002.1"/>
    <property type="molecule type" value="Genomic_DNA"/>
</dbReference>
<proteinExistence type="predicted"/>
<keyword evidence="2" id="KW-1185">Reference proteome</keyword>
<feature type="non-terminal residue" evidence="1">
    <location>
        <position position="1"/>
    </location>
</feature>
<organism evidence="1 2">
    <name type="scientific">Chaenocephalus aceratus</name>
    <name type="common">Blackfin icefish</name>
    <name type="synonym">Chaenichthys aceratus</name>
    <dbReference type="NCBI Taxonomy" id="36190"/>
    <lineage>
        <taxon>Eukaryota</taxon>
        <taxon>Metazoa</taxon>
        <taxon>Chordata</taxon>
        <taxon>Craniata</taxon>
        <taxon>Vertebrata</taxon>
        <taxon>Euteleostomi</taxon>
        <taxon>Actinopterygii</taxon>
        <taxon>Neopterygii</taxon>
        <taxon>Teleostei</taxon>
        <taxon>Neoteleostei</taxon>
        <taxon>Acanthomorphata</taxon>
        <taxon>Eupercaria</taxon>
        <taxon>Perciformes</taxon>
        <taxon>Notothenioidei</taxon>
        <taxon>Channichthyidae</taxon>
        <taxon>Chaenocephalus</taxon>
    </lineage>
</organism>